<evidence type="ECO:0008006" key="3">
    <source>
        <dbReference type="Google" id="ProtNLM"/>
    </source>
</evidence>
<sequence>MRLAAAIAVLIGLAGCNVSSPDGQDSVGFLAQEAAFATRTCVQNNFAAAPVKAAMLTRGYKVLEITTSKDLERVQPGVNWMSAARFTALGTNPCAWMPGGHFGQAVIDAAAAELRRLGYVETAEQGLWSKNGAKVRLNGQRITRPGAGINAAFVGVSAAS</sequence>
<dbReference type="RefSeq" id="WP_119134197.1">
    <property type="nucleotide sequence ID" value="NZ_QXXQ01000003.1"/>
</dbReference>
<dbReference type="Proteomes" id="UP000266649">
    <property type="component" value="Unassembled WGS sequence"/>
</dbReference>
<reference evidence="1 2" key="1">
    <citation type="submission" date="2018-09" db="EMBL/GenBank/DDBJ databases">
        <title>Gemmobacter lutimaris sp. nov., a marine bacterium isolated from tidal flat.</title>
        <authorList>
            <person name="Lee D.W."/>
            <person name="Yoo Y."/>
            <person name="Kim J.-J."/>
            <person name="Kim B.S."/>
        </authorList>
    </citation>
    <scope>NUCLEOTIDE SEQUENCE [LARGE SCALE GENOMIC DNA]</scope>
    <source>
        <strain evidence="1 2">YJ-T1-11</strain>
    </source>
</reference>
<accession>A0A398BRZ6</accession>
<gene>
    <name evidence="1" type="ORF">D2N39_07750</name>
</gene>
<evidence type="ECO:0000313" key="2">
    <source>
        <dbReference type="Proteomes" id="UP000266649"/>
    </source>
</evidence>
<dbReference type="PROSITE" id="PS51257">
    <property type="entry name" value="PROKAR_LIPOPROTEIN"/>
    <property type="match status" value="1"/>
</dbReference>
<dbReference type="EMBL" id="QXXQ01000003">
    <property type="protein sequence ID" value="RID92524.1"/>
    <property type="molecule type" value="Genomic_DNA"/>
</dbReference>
<comment type="caution">
    <text evidence="1">The sequence shown here is derived from an EMBL/GenBank/DDBJ whole genome shotgun (WGS) entry which is preliminary data.</text>
</comment>
<protein>
    <recommendedName>
        <fullName evidence="3">Lipoprotein</fullName>
    </recommendedName>
</protein>
<proteinExistence type="predicted"/>
<keyword evidence="2" id="KW-1185">Reference proteome</keyword>
<evidence type="ECO:0000313" key="1">
    <source>
        <dbReference type="EMBL" id="RID92524.1"/>
    </source>
</evidence>
<name>A0A398BRZ6_9RHOB</name>
<organism evidence="1 2">
    <name type="scientific">Gemmobacter lutimaris</name>
    <dbReference type="NCBI Taxonomy" id="2306023"/>
    <lineage>
        <taxon>Bacteria</taxon>
        <taxon>Pseudomonadati</taxon>
        <taxon>Pseudomonadota</taxon>
        <taxon>Alphaproteobacteria</taxon>
        <taxon>Rhodobacterales</taxon>
        <taxon>Paracoccaceae</taxon>
        <taxon>Gemmobacter</taxon>
    </lineage>
</organism>
<dbReference type="AlphaFoldDB" id="A0A398BRZ6"/>